<evidence type="ECO:0000313" key="2">
    <source>
        <dbReference type="EMBL" id="RZF43281.1"/>
    </source>
</evidence>
<comment type="caution">
    <text evidence="2">The sequence shown here is derived from an EMBL/GenBank/DDBJ whole genome shotgun (WGS) entry which is preliminary data.</text>
</comment>
<dbReference type="OrthoDB" id="6381204at2759"/>
<dbReference type="AlphaFoldDB" id="A0A482XD95"/>
<gene>
    <name evidence="2" type="ORF">LSTR_LSTR001542</name>
</gene>
<feature type="region of interest" description="Disordered" evidence="1">
    <location>
        <begin position="35"/>
        <end position="62"/>
    </location>
</feature>
<protein>
    <submittedName>
        <fullName evidence="2">Uncharacterized protein</fullName>
    </submittedName>
</protein>
<dbReference type="InParanoid" id="A0A482XD95"/>
<sequence>MELSVSCLVSITEMLLDLSMTYFLGDKRQFKETGMVETGAPPHPIYPDPIPKRQLSTLSESSAEMPRNLTSSAFMKPFVVLALPGMYLFYKYNQYKRQQQEQNRRKVTERELAHLNHKI</sequence>
<dbReference type="Proteomes" id="UP000291343">
    <property type="component" value="Unassembled WGS sequence"/>
</dbReference>
<organism evidence="2 3">
    <name type="scientific">Laodelphax striatellus</name>
    <name type="common">Small brown planthopper</name>
    <name type="synonym">Delphax striatella</name>
    <dbReference type="NCBI Taxonomy" id="195883"/>
    <lineage>
        <taxon>Eukaryota</taxon>
        <taxon>Metazoa</taxon>
        <taxon>Ecdysozoa</taxon>
        <taxon>Arthropoda</taxon>
        <taxon>Hexapoda</taxon>
        <taxon>Insecta</taxon>
        <taxon>Pterygota</taxon>
        <taxon>Neoptera</taxon>
        <taxon>Paraneoptera</taxon>
        <taxon>Hemiptera</taxon>
        <taxon>Auchenorrhyncha</taxon>
        <taxon>Fulgoroidea</taxon>
        <taxon>Delphacidae</taxon>
        <taxon>Criomorphinae</taxon>
        <taxon>Laodelphax</taxon>
    </lineage>
</organism>
<accession>A0A482XD95</accession>
<name>A0A482XD95_LAOST</name>
<reference evidence="2 3" key="1">
    <citation type="journal article" date="2017" name="Gigascience">
        <title>Genome sequence of the small brown planthopper, Laodelphax striatellus.</title>
        <authorList>
            <person name="Zhu J."/>
            <person name="Jiang F."/>
            <person name="Wang X."/>
            <person name="Yang P."/>
            <person name="Bao Y."/>
            <person name="Zhao W."/>
            <person name="Wang W."/>
            <person name="Lu H."/>
            <person name="Wang Q."/>
            <person name="Cui N."/>
            <person name="Li J."/>
            <person name="Chen X."/>
            <person name="Luo L."/>
            <person name="Yu J."/>
            <person name="Kang L."/>
            <person name="Cui F."/>
        </authorList>
    </citation>
    <scope>NUCLEOTIDE SEQUENCE [LARGE SCALE GENOMIC DNA]</scope>
    <source>
        <strain evidence="2">Lst14</strain>
    </source>
</reference>
<evidence type="ECO:0000313" key="3">
    <source>
        <dbReference type="Proteomes" id="UP000291343"/>
    </source>
</evidence>
<evidence type="ECO:0000256" key="1">
    <source>
        <dbReference type="SAM" id="MobiDB-lite"/>
    </source>
</evidence>
<dbReference type="EMBL" id="QKKF02012754">
    <property type="protein sequence ID" value="RZF43281.1"/>
    <property type="molecule type" value="Genomic_DNA"/>
</dbReference>
<keyword evidence="3" id="KW-1185">Reference proteome</keyword>
<dbReference type="STRING" id="195883.A0A482XD95"/>
<proteinExistence type="predicted"/>